<comment type="caution">
    <text evidence="1">The sequence shown here is derived from an EMBL/GenBank/DDBJ whole genome shotgun (WGS) entry which is preliminary data.</text>
</comment>
<keyword evidence="2" id="KW-1185">Reference proteome</keyword>
<sequence length="254" mass="25388">MLSLLLLASAVAAQSVTIVTTHSGAQCKGDLTYEYTSFDPAGTCQGTTATQSCTNTQTSGSDSKFAGCFTTSGTVSPGGWVPPTDRASLASNSSYMTLTAYTSNTCSALPSSANSTVSQGFMQTTFAASGKCMSLDLAYFKASCTPSGGSLQFCTDSDCNNCSPATSYTTGCNQIDGSAVSFSCAVPTADSQSTSLWSGKPASLGVSFSNKGSSSGTGQASTTSTKNNAKSARATAIATAVQLVGLAAGIAALL</sequence>
<dbReference type="EMBL" id="JADGIZ020000001">
    <property type="protein sequence ID" value="KAL2920107.1"/>
    <property type="molecule type" value="Genomic_DNA"/>
</dbReference>
<accession>A0ABR4NKQ5</accession>
<evidence type="ECO:0000313" key="1">
    <source>
        <dbReference type="EMBL" id="KAL2920107.1"/>
    </source>
</evidence>
<proteinExistence type="predicted"/>
<dbReference type="Proteomes" id="UP001527925">
    <property type="component" value="Unassembled WGS sequence"/>
</dbReference>
<protein>
    <submittedName>
        <fullName evidence="1">Uncharacterized protein</fullName>
    </submittedName>
</protein>
<name>A0ABR4NKQ5_9FUNG</name>
<gene>
    <name evidence="1" type="ORF">HK105_200173</name>
</gene>
<reference evidence="1 2" key="1">
    <citation type="submission" date="2023-09" db="EMBL/GenBank/DDBJ databases">
        <title>Pangenome analysis of Batrachochytrium dendrobatidis and related Chytrids.</title>
        <authorList>
            <person name="Yacoub M.N."/>
            <person name="Stajich J.E."/>
            <person name="James T.Y."/>
        </authorList>
    </citation>
    <scope>NUCLEOTIDE SEQUENCE [LARGE SCALE GENOMIC DNA]</scope>
    <source>
        <strain evidence="1 2">JEL0888</strain>
    </source>
</reference>
<organism evidence="1 2">
    <name type="scientific">Polyrhizophydium stewartii</name>
    <dbReference type="NCBI Taxonomy" id="2732419"/>
    <lineage>
        <taxon>Eukaryota</taxon>
        <taxon>Fungi</taxon>
        <taxon>Fungi incertae sedis</taxon>
        <taxon>Chytridiomycota</taxon>
        <taxon>Chytridiomycota incertae sedis</taxon>
        <taxon>Chytridiomycetes</taxon>
        <taxon>Rhizophydiales</taxon>
        <taxon>Rhizophydiales incertae sedis</taxon>
        <taxon>Polyrhizophydium</taxon>
    </lineage>
</organism>
<evidence type="ECO:0000313" key="2">
    <source>
        <dbReference type="Proteomes" id="UP001527925"/>
    </source>
</evidence>